<dbReference type="Pfam" id="PF03713">
    <property type="entry name" value="DUF305"/>
    <property type="match status" value="1"/>
</dbReference>
<comment type="caution">
    <text evidence="3">The sequence shown here is derived from an EMBL/GenBank/DDBJ whole genome shotgun (WGS) entry which is preliminary data.</text>
</comment>
<reference evidence="3 4" key="1">
    <citation type="submission" date="2020-08" db="EMBL/GenBank/DDBJ databases">
        <title>Sequencing the genomes of 1000 actinobacteria strains.</title>
        <authorList>
            <person name="Klenk H.-P."/>
        </authorList>
    </citation>
    <scope>NUCLEOTIDE SEQUENCE [LARGE SCALE GENOMIC DNA]</scope>
    <source>
        <strain evidence="3 4">DSM 44320</strain>
    </source>
</reference>
<evidence type="ECO:0000313" key="4">
    <source>
        <dbReference type="Proteomes" id="UP000579945"/>
    </source>
</evidence>
<keyword evidence="4" id="KW-1185">Reference proteome</keyword>
<name>A0A7W5VGN5_9ACTN</name>
<sequence>MIAHHEGAIEMAKTEQKQGANDEARKLAEIIVPGAPVRVWPAASVGSGRDRAMRQWRWNVSRLSLSATVRPAWPPIGTVAKG</sequence>
<dbReference type="Gene3D" id="1.20.1260.10">
    <property type="match status" value="1"/>
</dbReference>
<feature type="domain" description="DUF305" evidence="2">
    <location>
        <begin position="1"/>
        <end position="32"/>
    </location>
</feature>
<dbReference type="InterPro" id="IPR005183">
    <property type="entry name" value="DUF305_CopM-like"/>
</dbReference>
<accession>A0A7W5VGN5</accession>
<evidence type="ECO:0000256" key="1">
    <source>
        <dbReference type="SAM" id="MobiDB-lite"/>
    </source>
</evidence>
<proteinExistence type="predicted"/>
<evidence type="ECO:0000259" key="2">
    <source>
        <dbReference type="Pfam" id="PF03713"/>
    </source>
</evidence>
<gene>
    <name evidence="3" type="ORF">FHR33_007573</name>
</gene>
<dbReference type="Proteomes" id="UP000579945">
    <property type="component" value="Unassembled WGS sequence"/>
</dbReference>
<organism evidence="3 4">
    <name type="scientific">Nonomuraea dietziae</name>
    <dbReference type="NCBI Taxonomy" id="65515"/>
    <lineage>
        <taxon>Bacteria</taxon>
        <taxon>Bacillati</taxon>
        <taxon>Actinomycetota</taxon>
        <taxon>Actinomycetes</taxon>
        <taxon>Streptosporangiales</taxon>
        <taxon>Streptosporangiaceae</taxon>
        <taxon>Nonomuraea</taxon>
    </lineage>
</organism>
<dbReference type="EMBL" id="JACIBV010000001">
    <property type="protein sequence ID" value="MBB3731713.1"/>
    <property type="molecule type" value="Genomic_DNA"/>
</dbReference>
<feature type="region of interest" description="Disordered" evidence="1">
    <location>
        <begin position="1"/>
        <end position="22"/>
    </location>
</feature>
<protein>
    <recommendedName>
        <fullName evidence="2">DUF305 domain-containing protein</fullName>
    </recommendedName>
</protein>
<evidence type="ECO:0000313" key="3">
    <source>
        <dbReference type="EMBL" id="MBB3731713.1"/>
    </source>
</evidence>
<dbReference type="InterPro" id="IPR012347">
    <property type="entry name" value="Ferritin-like"/>
</dbReference>
<dbReference type="AlphaFoldDB" id="A0A7W5VGN5"/>